<feature type="domain" description="EamA" evidence="8">
    <location>
        <begin position="9"/>
        <end position="144"/>
    </location>
</feature>
<evidence type="ECO:0000313" key="10">
    <source>
        <dbReference type="EMBL" id="SFF70204.1"/>
    </source>
</evidence>
<keyword evidence="5 7" id="KW-1133">Transmembrane helix</keyword>
<comment type="similarity">
    <text evidence="2">Belongs to the EamA transporter family.</text>
</comment>
<evidence type="ECO:0000313" key="11">
    <source>
        <dbReference type="Proteomes" id="UP000182135"/>
    </source>
</evidence>
<feature type="transmembrane region" description="Helical" evidence="7">
    <location>
        <begin position="75"/>
        <end position="94"/>
    </location>
</feature>
<dbReference type="EMBL" id="QAMZ01000037">
    <property type="protein sequence ID" value="PWL53400.1"/>
    <property type="molecule type" value="Genomic_DNA"/>
</dbReference>
<dbReference type="InterPro" id="IPR037185">
    <property type="entry name" value="EmrE-like"/>
</dbReference>
<evidence type="ECO:0000256" key="7">
    <source>
        <dbReference type="SAM" id="Phobius"/>
    </source>
</evidence>
<evidence type="ECO:0000256" key="5">
    <source>
        <dbReference type="ARBA" id="ARBA00022989"/>
    </source>
</evidence>
<dbReference type="InterPro" id="IPR051258">
    <property type="entry name" value="Diverse_Substrate_Transporter"/>
</dbReference>
<dbReference type="PANTHER" id="PTHR42920">
    <property type="entry name" value="OS03G0707200 PROTEIN-RELATED"/>
    <property type="match status" value="1"/>
</dbReference>
<sequence length="352" mass="39341">MKKKNVATAFAILAALLYAINIPLSKLLLRHVDATMIAAFLYLGAGIGMMIYGFINNLMIKEKKKELLTRKELPYTVAMVILDIIAPILLMFGIGKTTSANVSLLNNFEIVVTSLIALVIFKEVVSKKLWVAIGLVTIASTILSFDGNGAFIFNEGSLFILGACICWGLENNCTKMISNKSSEEIVIIKGCFSGLGSFIVALILRENIPEFNWIISVFILGFVAYGLSINFYIMAQKELGAAKTSAYYSVAPFLGVVFSMILLGERPTIQFYIALVIMIVSTVIMVKDSIGLQHNHEHEHIHTHEHSHGNFIHIHEHVHRHCHIHTHEDESENHTHNHDNLDFHNHIHMLEV</sequence>
<evidence type="ECO:0000256" key="4">
    <source>
        <dbReference type="ARBA" id="ARBA00022692"/>
    </source>
</evidence>
<evidence type="ECO:0000256" key="2">
    <source>
        <dbReference type="ARBA" id="ARBA00007362"/>
    </source>
</evidence>
<dbReference type="Proteomes" id="UP000182135">
    <property type="component" value="Unassembled WGS sequence"/>
</dbReference>
<dbReference type="AlphaFoldDB" id="A0A1I2KT85"/>
<feature type="domain" description="EamA" evidence="8">
    <location>
        <begin position="156"/>
        <end position="286"/>
    </location>
</feature>
<evidence type="ECO:0000259" key="8">
    <source>
        <dbReference type="Pfam" id="PF00892"/>
    </source>
</evidence>
<dbReference type="RefSeq" id="WP_027640176.1">
    <property type="nucleotide sequence ID" value="NZ_BAAACD010000007.1"/>
</dbReference>
<feature type="transmembrane region" description="Helical" evidence="7">
    <location>
        <begin position="100"/>
        <end position="121"/>
    </location>
</feature>
<reference evidence="10 11" key="1">
    <citation type="submission" date="2016-10" db="EMBL/GenBank/DDBJ databases">
        <authorList>
            <person name="de Groot N.N."/>
        </authorList>
    </citation>
    <scope>NUCLEOTIDE SEQUENCE [LARGE SCALE GENOMIC DNA]</scope>
    <source>
        <strain evidence="10 11">NLAE-zl-G419</strain>
    </source>
</reference>
<organism evidence="10 11">
    <name type="scientific">Clostridium cadaveris</name>
    <dbReference type="NCBI Taxonomy" id="1529"/>
    <lineage>
        <taxon>Bacteria</taxon>
        <taxon>Bacillati</taxon>
        <taxon>Bacillota</taxon>
        <taxon>Clostridia</taxon>
        <taxon>Eubacteriales</taxon>
        <taxon>Clostridiaceae</taxon>
        <taxon>Clostridium</taxon>
    </lineage>
</organism>
<dbReference type="Proteomes" id="UP000246114">
    <property type="component" value="Unassembled WGS sequence"/>
</dbReference>
<dbReference type="InterPro" id="IPR000620">
    <property type="entry name" value="EamA_dom"/>
</dbReference>
<feature type="transmembrane region" description="Helical" evidence="7">
    <location>
        <begin position="211"/>
        <end position="233"/>
    </location>
</feature>
<protein>
    <submittedName>
        <fullName evidence="9">EamA/RhaT family transporter</fullName>
    </submittedName>
    <submittedName>
        <fullName evidence="10">Permease of the drug/metabolite transporter (DMT) superfamily</fullName>
    </submittedName>
</protein>
<dbReference type="EMBL" id="FOOE01000007">
    <property type="protein sequence ID" value="SFF70204.1"/>
    <property type="molecule type" value="Genomic_DNA"/>
</dbReference>
<dbReference type="STRING" id="1529.SAMN04487885_10753"/>
<feature type="transmembrane region" description="Helical" evidence="7">
    <location>
        <begin position="185"/>
        <end position="205"/>
    </location>
</feature>
<feature type="transmembrane region" description="Helical" evidence="7">
    <location>
        <begin position="128"/>
        <end position="145"/>
    </location>
</feature>
<dbReference type="GeneID" id="90545645"/>
<feature type="transmembrane region" description="Helical" evidence="7">
    <location>
        <begin position="269"/>
        <end position="286"/>
    </location>
</feature>
<dbReference type="Pfam" id="PF00892">
    <property type="entry name" value="EamA"/>
    <property type="match status" value="2"/>
</dbReference>
<evidence type="ECO:0000256" key="6">
    <source>
        <dbReference type="ARBA" id="ARBA00023136"/>
    </source>
</evidence>
<dbReference type="SUPFAM" id="SSF103481">
    <property type="entry name" value="Multidrug resistance efflux transporter EmrE"/>
    <property type="match status" value="2"/>
</dbReference>
<gene>
    <name evidence="9" type="ORF">DBY38_07855</name>
    <name evidence="10" type="ORF">SAMN04487885_10753</name>
</gene>
<evidence type="ECO:0000313" key="9">
    <source>
        <dbReference type="EMBL" id="PWL53400.1"/>
    </source>
</evidence>
<evidence type="ECO:0000256" key="3">
    <source>
        <dbReference type="ARBA" id="ARBA00022475"/>
    </source>
</evidence>
<feature type="transmembrane region" description="Helical" evidence="7">
    <location>
        <begin position="35"/>
        <end position="55"/>
    </location>
</feature>
<dbReference type="GO" id="GO:0005886">
    <property type="term" value="C:plasma membrane"/>
    <property type="evidence" value="ECO:0007669"/>
    <property type="project" value="UniProtKB-SubCell"/>
</dbReference>
<keyword evidence="11" id="KW-1185">Reference proteome</keyword>
<dbReference type="OrthoDB" id="9794287at2"/>
<evidence type="ECO:0000256" key="1">
    <source>
        <dbReference type="ARBA" id="ARBA00004651"/>
    </source>
</evidence>
<evidence type="ECO:0000313" key="12">
    <source>
        <dbReference type="Proteomes" id="UP000246114"/>
    </source>
</evidence>
<feature type="transmembrane region" description="Helical" evidence="7">
    <location>
        <begin position="245"/>
        <end position="263"/>
    </location>
</feature>
<reference evidence="9 12" key="2">
    <citation type="submission" date="2018-03" db="EMBL/GenBank/DDBJ databases">
        <title>The uncultured portion of the human microbiome is neutrally assembled.</title>
        <authorList>
            <person name="Jeraldo P."/>
            <person name="Boardman L."/>
            <person name="White B.A."/>
            <person name="Nelson H."/>
            <person name="Goldenfeld N."/>
            <person name="Chia N."/>
        </authorList>
    </citation>
    <scope>NUCLEOTIDE SEQUENCE [LARGE SCALE GENOMIC DNA]</scope>
    <source>
        <strain evidence="9">CIM:MAG 903</strain>
    </source>
</reference>
<proteinExistence type="inferred from homology"/>
<name>A0A1I2KT85_9CLOT</name>
<comment type="subcellular location">
    <subcellularLocation>
        <location evidence="1">Cell membrane</location>
        <topology evidence="1">Multi-pass membrane protein</topology>
    </subcellularLocation>
</comment>
<dbReference type="eggNOG" id="COG0697">
    <property type="taxonomic scope" value="Bacteria"/>
</dbReference>
<feature type="transmembrane region" description="Helical" evidence="7">
    <location>
        <begin position="151"/>
        <end position="169"/>
    </location>
</feature>
<keyword evidence="3" id="KW-1003">Cell membrane</keyword>
<accession>A0A1I2KT85</accession>
<keyword evidence="4 7" id="KW-0812">Transmembrane</keyword>
<dbReference type="PANTHER" id="PTHR42920:SF11">
    <property type="entry name" value="INNER MEMBRANE PROTEIN YTFF"/>
    <property type="match status" value="1"/>
</dbReference>
<keyword evidence="6 7" id="KW-0472">Membrane</keyword>